<dbReference type="EMBL" id="DUFJ01000084">
    <property type="protein sequence ID" value="HIH33358.1"/>
    <property type="molecule type" value="Genomic_DNA"/>
</dbReference>
<dbReference type="Proteomes" id="UP000527315">
    <property type="component" value="Unassembled WGS sequence"/>
</dbReference>
<proteinExistence type="predicted"/>
<evidence type="ECO:0000313" key="3">
    <source>
        <dbReference type="EMBL" id="MBS3058748.1"/>
    </source>
</evidence>
<dbReference type="Pfam" id="PF01850">
    <property type="entry name" value="PIN"/>
    <property type="match status" value="1"/>
</dbReference>
<evidence type="ECO:0000259" key="1">
    <source>
        <dbReference type="Pfam" id="PF01850"/>
    </source>
</evidence>
<dbReference type="InterPro" id="IPR029060">
    <property type="entry name" value="PIN-like_dom_sf"/>
</dbReference>
<accession>A0A7J4KU70</accession>
<name>A0A7J4KU70_9ARCH</name>
<evidence type="ECO:0000313" key="2">
    <source>
        <dbReference type="EMBL" id="HIH33358.1"/>
    </source>
</evidence>
<organism evidence="2 4">
    <name type="scientific">Candidatus Iainarchaeum sp</name>
    <dbReference type="NCBI Taxonomy" id="3101447"/>
    <lineage>
        <taxon>Archaea</taxon>
        <taxon>Candidatus Iainarchaeota</taxon>
        <taxon>Candidatus Iainarchaeia</taxon>
        <taxon>Candidatus Iainarchaeales</taxon>
        <taxon>Candidatus Iainarchaeaceae</taxon>
        <taxon>Candidatus Iainarchaeum</taxon>
    </lineage>
</organism>
<protein>
    <submittedName>
        <fullName evidence="3">PIN domain-containing protein</fullName>
    </submittedName>
    <submittedName>
        <fullName evidence="2">Type II toxin-antitoxin system VapC family toxin</fullName>
    </submittedName>
</protein>
<reference evidence="2" key="1">
    <citation type="journal article" date="2020" name="bioRxiv">
        <title>A rank-normalized archaeal taxonomy based on genome phylogeny resolves widespread incomplete and uneven classifications.</title>
        <authorList>
            <person name="Rinke C."/>
            <person name="Chuvochina M."/>
            <person name="Mussig A.J."/>
            <person name="Chaumeil P.-A."/>
            <person name="Waite D.W."/>
            <person name="Whitman W.B."/>
            <person name="Parks D.H."/>
            <person name="Hugenholtz P."/>
        </authorList>
    </citation>
    <scope>NUCLEOTIDE SEQUENCE</scope>
    <source>
        <strain evidence="2">UBA10036</strain>
    </source>
</reference>
<dbReference type="InterPro" id="IPR002716">
    <property type="entry name" value="PIN_dom"/>
</dbReference>
<evidence type="ECO:0000313" key="4">
    <source>
        <dbReference type="Proteomes" id="UP000527315"/>
    </source>
</evidence>
<dbReference type="Proteomes" id="UP000680185">
    <property type="component" value="Unassembled WGS sequence"/>
</dbReference>
<sequence length="144" mass="16835">MKRRFYLDSNVFISFVREEIDKAFNLRFQESMDFFKLCNQGKHEVVLSKLFFAEVQKITALKKELVLEEFKRLEIEIKETGTMPDEKLAFEIVKECGIHYSDALHVAFAIGNKADFIITWNRKDFEKTGKLVKCLTPSEISSNL</sequence>
<dbReference type="SUPFAM" id="SSF88723">
    <property type="entry name" value="PIN domain-like"/>
    <property type="match status" value="1"/>
</dbReference>
<feature type="domain" description="PIN" evidence="1">
    <location>
        <begin position="6"/>
        <end position="130"/>
    </location>
</feature>
<reference evidence="3" key="3">
    <citation type="submission" date="2021-05" db="EMBL/GenBank/DDBJ databases">
        <title>Protein family content uncovers lineage relationships and bacterial pathway maintenance mechanisms in DPANN archaea.</title>
        <authorList>
            <person name="Castelle C.J."/>
            <person name="Meheust R."/>
            <person name="Jaffe A.L."/>
            <person name="Seitz K."/>
            <person name="Gong X."/>
            <person name="Baker B.J."/>
            <person name="Banfield J.F."/>
        </authorList>
    </citation>
    <scope>NUCLEOTIDE SEQUENCE</scope>
    <source>
        <strain evidence="3">RIFCSPLOWO2_01_FULL_43_13</strain>
    </source>
</reference>
<gene>
    <name evidence="2" type="ORF">HA227_03835</name>
    <name evidence="3" type="ORF">J4478_05100</name>
</gene>
<comment type="caution">
    <text evidence="2">The sequence shown here is derived from an EMBL/GenBank/DDBJ whole genome shotgun (WGS) entry which is preliminary data.</text>
</comment>
<dbReference type="EMBL" id="JAGVWB010000036">
    <property type="protein sequence ID" value="MBS3058748.1"/>
    <property type="molecule type" value="Genomic_DNA"/>
</dbReference>
<dbReference type="Gene3D" id="3.40.50.1010">
    <property type="entry name" value="5'-nuclease"/>
    <property type="match status" value="1"/>
</dbReference>
<dbReference type="AlphaFoldDB" id="A0A7J4KU70"/>
<reference evidence="3" key="2">
    <citation type="submission" date="2021-03" db="EMBL/GenBank/DDBJ databases">
        <authorList>
            <person name="Jaffe A."/>
        </authorList>
    </citation>
    <scope>NUCLEOTIDE SEQUENCE</scope>
    <source>
        <strain evidence="3">RIFCSPLOWO2_01_FULL_43_13</strain>
    </source>
</reference>